<dbReference type="InterPro" id="IPR004090">
    <property type="entry name" value="Chemotax_Me-accpt_rcpt"/>
</dbReference>
<keyword evidence="3 7" id="KW-0472">Membrane</keyword>
<evidence type="ECO:0000313" key="10">
    <source>
        <dbReference type="EMBL" id="MBK3495753.1"/>
    </source>
</evidence>
<keyword evidence="4 6" id="KW-0807">Transducer</keyword>
<evidence type="ECO:0000256" key="7">
    <source>
        <dbReference type="SAM" id="Phobius"/>
    </source>
</evidence>
<evidence type="ECO:0000256" key="3">
    <source>
        <dbReference type="ARBA" id="ARBA00023136"/>
    </source>
</evidence>
<dbReference type="InterPro" id="IPR003660">
    <property type="entry name" value="HAMP_dom"/>
</dbReference>
<comment type="similarity">
    <text evidence="5">Belongs to the methyl-accepting chemotaxis (MCP) protein family.</text>
</comment>
<dbReference type="SUPFAM" id="SSF58104">
    <property type="entry name" value="Methyl-accepting chemotaxis protein (MCP) signaling domain"/>
    <property type="match status" value="1"/>
</dbReference>
<feature type="domain" description="HAMP" evidence="9">
    <location>
        <begin position="222"/>
        <end position="274"/>
    </location>
</feature>
<evidence type="ECO:0000256" key="6">
    <source>
        <dbReference type="PROSITE-ProRule" id="PRU00284"/>
    </source>
</evidence>
<feature type="transmembrane region" description="Helical" evidence="7">
    <location>
        <begin position="201"/>
        <end position="220"/>
    </location>
</feature>
<keyword evidence="2" id="KW-1003">Cell membrane</keyword>
<accession>A0ABS1H9Q7</accession>
<sequence length="580" mass="64185">MQRRKSFIFRNIFISVVISLFIAVAISLSSYLVISDILKDDINKEASNIINSRAAELDIATVKKAMKEDYDSPNQQELITFFDNITKANNKVAQAYIFSSEIVDGNKTPLISSPTPIVEALKEEGIEIGDPYPQPDRIIKAIKKMKETKTTVASDIYSDDIGSWITELYPLKDENGKIFAYFGIDVNADLFHESQVKLLKMTLFVLLPALILIIIFQVFYTRKSFKPMKELIRGLHEVGNGNLNVNLNVEKDDEFGQIVALFNKVINNMKQLIYKVKETSAEINQASSILRQGAEQTEKDSVQITRDIQDMNGGMNTQKESISHTVLAIEEVASAIQVIAGNSLDVSNSSIEMDEISREGFNSINSLIEQMGTINLSFNNTTNAITQLKERSQSIQDFLTIISSIADQTNLLALNAAIEAARAGEAGKGFSVVAAEVKKLAEESRDSTDMIANIIKEIQTDTDNAVNLISLGNKEITQGVSIAQDTETIFGKIQTFTNQVANNITEVSASAQEISANTEEITATSQQLENISTTNTTITGSINRKIQEQEGNVNNIFNASNQLYQLSDELEKLVEIFKVK</sequence>
<feature type="transmembrane region" description="Helical" evidence="7">
    <location>
        <begin position="12"/>
        <end position="34"/>
    </location>
</feature>
<comment type="caution">
    <text evidence="10">The sequence shown here is derived from an EMBL/GenBank/DDBJ whole genome shotgun (WGS) entry which is preliminary data.</text>
</comment>
<evidence type="ECO:0000313" key="11">
    <source>
        <dbReference type="Proteomes" id="UP000618943"/>
    </source>
</evidence>
<evidence type="ECO:0000259" key="9">
    <source>
        <dbReference type="PROSITE" id="PS50885"/>
    </source>
</evidence>
<dbReference type="EMBL" id="JAEOAH010000018">
    <property type="protein sequence ID" value="MBK3495753.1"/>
    <property type="molecule type" value="Genomic_DNA"/>
</dbReference>
<dbReference type="Proteomes" id="UP000618943">
    <property type="component" value="Unassembled WGS sequence"/>
</dbReference>
<comment type="subcellular location">
    <subcellularLocation>
        <location evidence="1">Cell membrane</location>
    </subcellularLocation>
</comment>
<dbReference type="PROSITE" id="PS50885">
    <property type="entry name" value="HAMP"/>
    <property type="match status" value="1"/>
</dbReference>
<evidence type="ECO:0000256" key="2">
    <source>
        <dbReference type="ARBA" id="ARBA00022475"/>
    </source>
</evidence>
<name>A0ABS1H9Q7_9BACL</name>
<dbReference type="PANTHER" id="PTHR32089">
    <property type="entry name" value="METHYL-ACCEPTING CHEMOTAXIS PROTEIN MCPB"/>
    <property type="match status" value="1"/>
</dbReference>
<dbReference type="Pfam" id="PF00672">
    <property type="entry name" value="HAMP"/>
    <property type="match status" value="1"/>
</dbReference>
<dbReference type="InterPro" id="IPR004089">
    <property type="entry name" value="MCPsignal_dom"/>
</dbReference>
<keyword evidence="7" id="KW-0812">Transmembrane</keyword>
<organism evidence="10 11">
    <name type="scientific">Viridibacillus soli</name>
    <dbReference type="NCBI Taxonomy" id="2798301"/>
    <lineage>
        <taxon>Bacteria</taxon>
        <taxon>Bacillati</taxon>
        <taxon>Bacillota</taxon>
        <taxon>Bacilli</taxon>
        <taxon>Bacillales</taxon>
        <taxon>Caryophanaceae</taxon>
        <taxon>Viridibacillus</taxon>
    </lineage>
</organism>
<dbReference type="PANTHER" id="PTHR32089:SF112">
    <property type="entry name" value="LYSOZYME-LIKE PROTEIN-RELATED"/>
    <property type="match status" value="1"/>
</dbReference>
<feature type="domain" description="Methyl-accepting transducer" evidence="8">
    <location>
        <begin position="293"/>
        <end position="529"/>
    </location>
</feature>
<dbReference type="Gene3D" id="6.10.340.10">
    <property type="match status" value="1"/>
</dbReference>
<evidence type="ECO:0000259" key="8">
    <source>
        <dbReference type="PROSITE" id="PS50111"/>
    </source>
</evidence>
<evidence type="ECO:0000256" key="1">
    <source>
        <dbReference type="ARBA" id="ARBA00004236"/>
    </source>
</evidence>
<dbReference type="Gene3D" id="1.10.287.950">
    <property type="entry name" value="Methyl-accepting chemotaxis protein"/>
    <property type="match status" value="1"/>
</dbReference>
<keyword evidence="7" id="KW-1133">Transmembrane helix</keyword>
<dbReference type="PROSITE" id="PS50111">
    <property type="entry name" value="CHEMOTAXIS_TRANSDUC_2"/>
    <property type="match status" value="1"/>
</dbReference>
<dbReference type="RefSeq" id="WP_200749368.1">
    <property type="nucleotide sequence ID" value="NZ_JAEOAH010000018.1"/>
</dbReference>
<reference evidence="10 11" key="1">
    <citation type="submission" date="2020-12" db="EMBL/GenBank/DDBJ databases">
        <title>YIM B01967 draft genome.</title>
        <authorList>
            <person name="Yan X."/>
        </authorList>
    </citation>
    <scope>NUCLEOTIDE SEQUENCE [LARGE SCALE GENOMIC DNA]</scope>
    <source>
        <strain evidence="10 11">YIM B01967</strain>
    </source>
</reference>
<dbReference type="SMART" id="SM00304">
    <property type="entry name" value="HAMP"/>
    <property type="match status" value="1"/>
</dbReference>
<dbReference type="PRINTS" id="PR00260">
    <property type="entry name" value="CHEMTRNSDUCR"/>
</dbReference>
<protein>
    <submittedName>
        <fullName evidence="10">Methyl-accepting chemotaxis protein</fullName>
    </submittedName>
</protein>
<dbReference type="SMART" id="SM00283">
    <property type="entry name" value="MA"/>
    <property type="match status" value="1"/>
</dbReference>
<proteinExistence type="inferred from homology"/>
<evidence type="ECO:0000256" key="4">
    <source>
        <dbReference type="ARBA" id="ARBA00023224"/>
    </source>
</evidence>
<dbReference type="Pfam" id="PF00015">
    <property type="entry name" value="MCPsignal"/>
    <property type="match status" value="1"/>
</dbReference>
<keyword evidence="11" id="KW-1185">Reference proteome</keyword>
<gene>
    <name evidence="10" type="ORF">JFL43_12985</name>
</gene>
<dbReference type="CDD" id="cd11386">
    <property type="entry name" value="MCP_signal"/>
    <property type="match status" value="1"/>
</dbReference>
<evidence type="ECO:0000256" key="5">
    <source>
        <dbReference type="ARBA" id="ARBA00029447"/>
    </source>
</evidence>